<comment type="caution">
    <text evidence="1">The sequence shown here is derived from an EMBL/GenBank/DDBJ whole genome shotgun (WGS) entry which is preliminary data.</text>
</comment>
<sequence length="103" mass="11683">MQASFLKLLPSKFRTKSLFSASEAAIVPVTFDEFHAQLMFPVHGPVRSRKNKHAGISSNIRRVFRIMQHAAGEFISLLHDDSETLFSEPLPSQWNLLGAPHRR</sequence>
<protein>
    <submittedName>
        <fullName evidence="1">Uncharacterized protein</fullName>
    </submittedName>
</protein>
<reference evidence="1 2" key="1">
    <citation type="submission" date="2021-06" db="EMBL/GenBank/DDBJ databases">
        <title>Caerostris extrusa draft genome.</title>
        <authorList>
            <person name="Kono N."/>
            <person name="Arakawa K."/>
        </authorList>
    </citation>
    <scope>NUCLEOTIDE SEQUENCE [LARGE SCALE GENOMIC DNA]</scope>
</reference>
<evidence type="ECO:0000313" key="1">
    <source>
        <dbReference type="EMBL" id="GIX75072.1"/>
    </source>
</evidence>
<gene>
    <name evidence="1" type="ORF">CEXT_657121</name>
</gene>
<name>A0AAV4MUL2_CAEEX</name>
<accession>A0AAV4MUL2</accession>
<evidence type="ECO:0000313" key="2">
    <source>
        <dbReference type="Proteomes" id="UP001054945"/>
    </source>
</evidence>
<organism evidence="1 2">
    <name type="scientific">Caerostris extrusa</name>
    <name type="common">Bark spider</name>
    <name type="synonym">Caerostris bankana</name>
    <dbReference type="NCBI Taxonomy" id="172846"/>
    <lineage>
        <taxon>Eukaryota</taxon>
        <taxon>Metazoa</taxon>
        <taxon>Ecdysozoa</taxon>
        <taxon>Arthropoda</taxon>
        <taxon>Chelicerata</taxon>
        <taxon>Arachnida</taxon>
        <taxon>Araneae</taxon>
        <taxon>Araneomorphae</taxon>
        <taxon>Entelegynae</taxon>
        <taxon>Araneoidea</taxon>
        <taxon>Araneidae</taxon>
        <taxon>Caerostris</taxon>
    </lineage>
</organism>
<dbReference type="Proteomes" id="UP001054945">
    <property type="component" value="Unassembled WGS sequence"/>
</dbReference>
<dbReference type="EMBL" id="BPLR01020131">
    <property type="protein sequence ID" value="GIX75072.1"/>
    <property type="molecule type" value="Genomic_DNA"/>
</dbReference>
<keyword evidence="2" id="KW-1185">Reference proteome</keyword>
<dbReference type="AlphaFoldDB" id="A0AAV4MUL2"/>
<proteinExistence type="predicted"/>